<dbReference type="Pfam" id="PF00270">
    <property type="entry name" value="DEAD"/>
    <property type="match status" value="1"/>
</dbReference>
<evidence type="ECO:0000256" key="4">
    <source>
        <dbReference type="ARBA" id="ARBA00022884"/>
    </source>
</evidence>
<comment type="function">
    <text evidence="5">RNA helicase.</text>
</comment>
<feature type="compositionally biased region" description="Basic and acidic residues" evidence="6">
    <location>
        <begin position="755"/>
        <end position="765"/>
    </location>
</feature>
<evidence type="ECO:0000259" key="7">
    <source>
        <dbReference type="PROSITE" id="PS51192"/>
    </source>
</evidence>
<dbReference type="InterPro" id="IPR014001">
    <property type="entry name" value="Helicase_ATP-bd"/>
</dbReference>
<reference evidence="9 10" key="1">
    <citation type="submission" date="2018-03" db="EMBL/GenBank/DDBJ databases">
        <title>Genomes of Pezizomycetes fungi and the evolution of truffles.</title>
        <authorList>
            <person name="Murat C."/>
            <person name="Payen T."/>
            <person name="Noel B."/>
            <person name="Kuo A."/>
            <person name="Martin F.M."/>
        </authorList>
    </citation>
    <scope>NUCLEOTIDE SEQUENCE [LARGE SCALE GENOMIC DNA]</scope>
    <source>
        <strain evidence="9">091103-1</strain>
    </source>
</reference>
<dbReference type="GO" id="GO:0016787">
    <property type="term" value="F:hydrolase activity"/>
    <property type="evidence" value="ECO:0007669"/>
    <property type="project" value="UniProtKB-KW"/>
</dbReference>
<dbReference type="CDD" id="cd18787">
    <property type="entry name" value="SF2_C_DEAD"/>
    <property type="match status" value="1"/>
</dbReference>
<accession>A0A317SF88</accession>
<dbReference type="InterPro" id="IPR027417">
    <property type="entry name" value="P-loop_NTPase"/>
</dbReference>
<dbReference type="InterPro" id="IPR001650">
    <property type="entry name" value="Helicase_C-like"/>
</dbReference>
<name>A0A317SF88_9PEZI</name>
<evidence type="ECO:0000256" key="2">
    <source>
        <dbReference type="ARBA" id="ARBA00022801"/>
    </source>
</evidence>
<protein>
    <recommendedName>
        <fullName evidence="5">ATP-dependent RNA helicase</fullName>
        <ecNumber evidence="5">3.6.4.13</ecNumber>
    </recommendedName>
</protein>
<dbReference type="Proteomes" id="UP000246991">
    <property type="component" value="Unassembled WGS sequence"/>
</dbReference>
<comment type="domain">
    <text evidence="5">The Q motif is unique to and characteristic of the DEAD box family of RNA helicases and controls ATP binding and hydrolysis.</text>
</comment>
<comment type="similarity">
    <text evidence="5">Belongs to the DEAD box helicase family.</text>
</comment>
<dbReference type="CDD" id="cd17964">
    <property type="entry name" value="DEADc_MSS116"/>
    <property type="match status" value="1"/>
</dbReference>
<keyword evidence="2 5" id="KW-0378">Hydrolase</keyword>
<comment type="caution">
    <text evidence="9">The sequence shown here is derived from an EMBL/GenBank/DDBJ whole genome shotgun (WGS) entry which is preliminary data.</text>
</comment>
<keyword evidence="1 5" id="KW-0547">Nucleotide-binding</keyword>
<dbReference type="Gene3D" id="3.40.50.300">
    <property type="entry name" value="P-loop containing nucleotide triphosphate hydrolases"/>
    <property type="match status" value="2"/>
</dbReference>
<feature type="compositionally biased region" description="Gly residues" evidence="6">
    <location>
        <begin position="589"/>
        <end position="608"/>
    </location>
</feature>
<feature type="compositionally biased region" description="Basic and acidic residues" evidence="6">
    <location>
        <begin position="624"/>
        <end position="696"/>
    </location>
</feature>
<keyword evidence="10" id="KW-1185">Reference proteome</keyword>
<dbReference type="PANTHER" id="PTHR24031">
    <property type="entry name" value="RNA HELICASE"/>
    <property type="match status" value="1"/>
</dbReference>
<keyword evidence="5" id="KW-0347">Helicase</keyword>
<evidence type="ECO:0000256" key="1">
    <source>
        <dbReference type="ARBA" id="ARBA00022741"/>
    </source>
</evidence>
<organism evidence="9 10">
    <name type="scientific">Tuber magnatum</name>
    <name type="common">white Piedmont truffle</name>
    <dbReference type="NCBI Taxonomy" id="42249"/>
    <lineage>
        <taxon>Eukaryota</taxon>
        <taxon>Fungi</taxon>
        <taxon>Dikarya</taxon>
        <taxon>Ascomycota</taxon>
        <taxon>Pezizomycotina</taxon>
        <taxon>Pezizomycetes</taxon>
        <taxon>Pezizales</taxon>
        <taxon>Tuberaceae</taxon>
        <taxon>Tuber</taxon>
    </lineage>
</organism>
<dbReference type="PROSITE" id="PS51192">
    <property type="entry name" value="HELICASE_ATP_BIND_1"/>
    <property type="match status" value="1"/>
</dbReference>
<dbReference type="PROSITE" id="PS51194">
    <property type="entry name" value="HELICASE_CTER"/>
    <property type="match status" value="1"/>
</dbReference>
<evidence type="ECO:0000313" key="9">
    <source>
        <dbReference type="EMBL" id="PWW71821.1"/>
    </source>
</evidence>
<feature type="domain" description="Helicase C-terminal" evidence="8">
    <location>
        <begin position="294"/>
        <end position="490"/>
    </location>
</feature>
<dbReference type="SUPFAM" id="SSF52540">
    <property type="entry name" value="P-loop containing nucleoside triphosphate hydrolases"/>
    <property type="match status" value="2"/>
</dbReference>
<dbReference type="SMART" id="SM00490">
    <property type="entry name" value="HELICc"/>
    <property type="match status" value="1"/>
</dbReference>
<evidence type="ECO:0000256" key="3">
    <source>
        <dbReference type="ARBA" id="ARBA00022840"/>
    </source>
</evidence>
<evidence type="ECO:0000256" key="6">
    <source>
        <dbReference type="SAM" id="MobiDB-lite"/>
    </source>
</evidence>
<gene>
    <name evidence="9" type="ORF">C7212DRAFT_287363</name>
</gene>
<dbReference type="STRING" id="42249.A0A317SF88"/>
<dbReference type="GO" id="GO:0003723">
    <property type="term" value="F:RNA binding"/>
    <property type="evidence" value="ECO:0007669"/>
    <property type="project" value="UniProtKB-UniRule"/>
</dbReference>
<dbReference type="AlphaFoldDB" id="A0A317SF88"/>
<dbReference type="SMART" id="SM00487">
    <property type="entry name" value="DEXDc"/>
    <property type="match status" value="1"/>
</dbReference>
<evidence type="ECO:0000256" key="5">
    <source>
        <dbReference type="RuleBase" id="RU365068"/>
    </source>
</evidence>
<evidence type="ECO:0000259" key="8">
    <source>
        <dbReference type="PROSITE" id="PS51194"/>
    </source>
</evidence>
<dbReference type="OrthoDB" id="193716at2759"/>
<feature type="domain" description="Helicase ATP-binding" evidence="7">
    <location>
        <begin position="139"/>
        <end position="343"/>
    </location>
</feature>
<dbReference type="InterPro" id="IPR011545">
    <property type="entry name" value="DEAD/DEAH_box_helicase_dom"/>
</dbReference>
<comment type="catalytic activity">
    <reaction evidence="5">
        <text>ATP + H2O = ADP + phosphate + H(+)</text>
        <dbReference type="Rhea" id="RHEA:13065"/>
        <dbReference type="ChEBI" id="CHEBI:15377"/>
        <dbReference type="ChEBI" id="CHEBI:15378"/>
        <dbReference type="ChEBI" id="CHEBI:30616"/>
        <dbReference type="ChEBI" id="CHEBI:43474"/>
        <dbReference type="ChEBI" id="CHEBI:456216"/>
        <dbReference type="EC" id="3.6.4.13"/>
    </reaction>
</comment>
<proteinExistence type="inferred from homology"/>
<dbReference type="GO" id="GO:0003724">
    <property type="term" value="F:RNA helicase activity"/>
    <property type="evidence" value="ECO:0007669"/>
    <property type="project" value="UniProtKB-EC"/>
</dbReference>
<evidence type="ECO:0000313" key="10">
    <source>
        <dbReference type="Proteomes" id="UP000246991"/>
    </source>
</evidence>
<keyword evidence="3 5" id="KW-0067">ATP-binding</keyword>
<dbReference type="Pfam" id="PF00271">
    <property type="entry name" value="Helicase_C"/>
    <property type="match status" value="1"/>
</dbReference>
<feature type="region of interest" description="Disordered" evidence="6">
    <location>
        <begin position="571"/>
        <end position="793"/>
    </location>
</feature>
<dbReference type="EC" id="3.6.4.13" evidence="5"/>
<dbReference type="EMBL" id="PYWC01000133">
    <property type="protein sequence ID" value="PWW71821.1"/>
    <property type="molecule type" value="Genomic_DNA"/>
</dbReference>
<keyword evidence="4 5" id="KW-0694">RNA-binding</keyword>
<sequence>MFSSTLRRHCPSIARISFSSIRSLTSYTPARTVVCNSLRNPPSTSFLQHRFFSVSPFLKNDGEAEQELAEEPTADSDPPVGEYVHHAGDPEVTHHYGEDEPITRFQQLADRGLVDPVIIEKIVRGKGYEEMTKVQRRTILETLGGEDVFGQAKTGTGKTFAFLLPAIQRIRATTIPFKPRIRVSPRAPAGRGETNADIRAIIISPTRELAQQIEVDARFLTGGTGITTQLAVGGSRKRESLLDIRCRGCHILVATPGRLQDLLSDPMADISTENLEMLVLDEADHLLDQGFAEAIDDIVKLLPPRDAPVGNSGKPRQTLLFSATVPAKVQKMVAKTMRRGYKFLQMLLKREVEAVANSGGAESPLQPFKAIVFFTAVRPIHSQLSQAGRTRTAEGFRRAESGILLSSDVTARGMDFPGVTHVVQMGAPKNQETYIHRIGRTARGDKSGVGYLFLSEMEYPDAKRELRKLPLEVNDSLVTAGIDLGVEQELPEHASEVLAAIREANSKIDPYDMRSTYMSLIGSYGGIQKPLLAEALNRLATVGWGLPSPPEISGMLASKLGIHAHHGFHISASTGGEAGAEESDRPGRGGRSGRGGRGGFGGRGGRGGFSDRPSYRSSGEGEDGYERKSFRPRDDNNGGSYERRPYQPQDRGGDWGDNGYERKPFLRPRDGNNGGDYERKPFRPRDDSSGGYERKPFRPSNDGDGEDGDYERKPYRSRSNGDDDEGGSPGYERKSFAPRGFRGRGRGRGGFGGRSSRDSGNERGRGGYQRARNSGGSRWERGNRGRSGGRGRY</sequence>
<dbReference type="GO" id="GO:0005524">
    <property type="term" value="F:ATP binding"/>
    <property type="evidence" value="ECO:0007669"/>
    <property type="project" value="UniProtKB-UniRule"/>
</dbReference>